<dbReference type="EMBL" id="JAIFZO010000002">
    <property type="protein sequence ID" value="MCX4232478.1"/>
    <property type="molecule type" value="Genomic_DNA"/>
</dbReference>
<feature type="compositionally biased region" description="Basic and acidic residues" evidence="1">
    <location>
        <begin position="94"/>
        <end position="103"/>
    </location>
</feature>
<feature type="region of interest" description="Disordered" evidence="1">
    <location>
        <begin position="1"/>
        <end position="24"/>
    </location>
</feature>
<evidence type="ECO:0000256" key="1">
    <source>
        <dbReference type="SAM" id="MobiDB-lite"/>
    </source>
</evidence>
<name>A0ABT3UY33_9ACTN</name>
<feature type="compositionally biased region" description="Polar residues" evidence="1">
    <location>
        <begin position="76"/>
        <end position="86"/>
    </location>
</feature>
<protein>
    <recommendedName>
        <fullName evidence="4">Peptidoglycan-binding protein</fullName>
    </recommendedName>
</protein>
<evidence type="ECO:0000313" key="3">
    <source>
        <dbReference type="Proteomes" id="UP001165590"/>
    </source>
</evidence>
<feature type="region of interest" description="Disordered" evidence="1">
    <location>
        <begin position="225"/>
        <end position="259"/>
    </location>
</feature>
<feature type="compositionally biased region" description="Basic and acidic residues" evidence="1">
    <location>
        <begin position="13"/>
        <end position="24"/>
    </location>
</feature>
<organism evidence="2 3">
    <name type="scientific">Streptomyces ortus</name>
    <dbReference type="NCBI Taxonomy" id="2867268"/>
    <lineage>
        <taxon>Bacteria</taxon>
        <taxon>Bacillati</taxon>
        <taxon>Actinomycetota</taxon>
        <taxon>Actinomycetes</taxon>
        <taxon>Kitasatosporales</taxon>
        <taxon>Streptomycetaceae</taxon>
        <taxon>Streptomyces</taxon>
    </lineage>
</organism>
<evidence type="ECO:0000313" key="2">
    <source>
        <dbReference type="EMBL" id="MCX4232478.1"/>
    </source>
</evidence>
<dbReference type="RefSeq" id="WP_267025529.1">
    <property type="nucleotide sequence ID" value="NZ_JAIFZO010000002.1"/>
</dbReference>
<reference evidence="2" key="1">
    <citation type="journal article" date="2022" name="bioRxiv">
        <title>Discovery and biosynthetic assessment of Streptomyces ortus sp nov. isolated from a deep-sea sponge.</title>
        <authorList>
            <person name="Williams S.E."/>
        </authorList>
    </citation>
    <scope>NUCLEOTIDE SEQUENCE</scope>
    <source>
        <strain evidence="2">A15ISP2-DRY2</strain>
    </source>
</reference>
<feature type="compositionally biased region" description="Low complexity" evidence="1">
    <location>
        <begin position="127"/>
        <end position="138"/>
    </location>
</feature>
<gene>
    <name evidence="2" type="ORF">K3769_06740</name>
</gene>
<dbReference type="Proteomes" id="UP001165590">
    <property type="component" value="Unassembled WGS sequence"/>
</dbReference>
<accession>A0ABT3UY33</accession>
<feature type="compositionally biased region" description="Basic and acidic residues" evidence="1">
    <location>
        <begin position="146"/>
        <end position="158"/>
    </location>
</feature>
<proteinExistence type="predicted"/>
<feature type="compositionally biased region" description="Low complexity" evidence="1">
    <location>
        <begin position="237"/>
        <end position="247"/>
    </location>
</feature>
<evidence type="ECO:0008006" key="4">
    <source>
        <dbReference type="Google" id="ProtNLM"/>
    </source>
</evidence>
<keyword evidence="3" id="KW-1185">Reference proteome</keyword>
<sequence length="259" mass="26657">MSDPSADPVGGRPEQERASRAPDFFDRLLARHTPAAAPPADVVRLRPRLAGPFERAEAVRAAAPDPDTGAPLWPTAPQQGSVSTDLAGSAVREVQLRTERERTVLQAGRPVSGEPAPRPVPLDLPQAPLLRPAAEVVPAPLPAPDSVRRSNVRGEPERASAPSAVSVPLPSGTGVASPAAVSAAPRPGPADTAAARDAVRQATGRRSRRGGEQVVQVQIGRLEVTAAGAAPSGGGRRPTAPGRPSATVSLADYLARGRE</sequence>
<feature type="region of interest" description="Disordered" evidence="1">
    <location>
        <begin position="58"/>
        <end position="213"/>
    </location>
</feature>
<comment type="caution">
    <text evidence="2">The sequence shown here is derived from an EMBL/GenBank/DDBJ whole genome shotgun (WGS) entry which is preliminary data.</text>
</comment>
<feature type="compositionally biased region" description="Low complexity" evidence="1">
    <location>
        <begin position="159"/>
        <end position="185"/>
    </location>
</feature>